<name>A0A0V1LXG0_9BILA</name>
<organism evidence="1 2">
    <name type="scientific">Trichinella papuae</name>
    <dbReference type="NCBI Taxonomy" id="268474"/>
    <lineage>
        <taxon>Eukaryota</taxon>
        <taxon>Metazoa</taxon>
        <taxon>Ecdysozoa</taxon>
        <taxon>Nematoda</taxon>
        <taxon>Enoplea</taxon>
        <taxon>Dorylaimia</taxon>
        <taxon>Trichinellida</taxon>
        <taxon>Trichinellidae</taxon>
        <taxon>Trichinella</taxon>
    </lineage>
</organism>
<reference evidence="1 2" key="1">
    <citation type="submission" date="2015-01" db="EMBL/GenBank/DDBJ databases">
        <title>Evolution of Trichinella species and genotypes.</title>
        <authorList>
            <person name="Korhonen P.K."/>
            <person name="Edoardo P."/>
            <person name="Giuseppe L.R."/>
            <person name="Gasser R.B."/>
        </authorList>
    </citation>
    <scope>NUCLEOTIDE SEQUENCE [LARGE SCALE GENOMIC DNA]</scope>
    <source>
        <strain evidence="1">ISS1980</strain>
    </source>
</reference>
<accession>A0A0V1LXG0</accession>
<evidence type="ECO:0000313" key="2">
    <source>
        <dbReference type="Proteomes" id="UP000054843"/>
    </source>
</evidence>
<dbReference type="EMBL" id="JYDO01001459">
    <property type="protein sequence ID" value="KRZ64118.1"/>
    <property type="molecule type" value="Genomic_DNA"/>
</dbReference>
<dbReference type="AlphaFoldDB" id="A0A0V1LXG0"/>
<evidence type="ECO:0000313" key="1">
    <source>
        <dbReference type="EMBL" id="KRZ64118.1"/>
    </source>
</evidence>
<dbReference type="Proteomes" id="UP000054843">
    <property type="component" value="Unassembled WGS sequence"/>
</dbReference>
<keyword evidence="2" id="KW-1185">Reference proteome</keyword>
<protein>
    <submittedName>
        <fullName evidence="1">Uncharacterized protein</fullName>
    </submittedName>
</protein>
<sequence length="73" mass="8369">MHLNCVERWAAVNRDFDENGKLVFLFIFKNFCLQGHGAVQDAESRILVGPARNVIVEKLPVCKMRILNVFHVT</sequence>
<comment type="caution">
    <text evidence="1">The sequence shown here is derived from an EMBL/GenBank/DDBJ whole genome shotgun (WGS) entry which is preliminary data.</text>
</comment>
<gene>
    <name evidence="1" type="ORF">T10_138</name>
</gene>
<proteinExistence type="predicted"/>